<organism evidence="8 9">
    <name type="scientific">Candidatus Magasanikbacteria bacterium GW2011_GWA2_42_32</name>
    <dbReference type="NCBI Taxonomy" id="1619039"/>
    <lineage>
        <taxon>Bacteria</taxon>
        <taxon>Candidatus Magasanikiibacteriota</taxon>
    </lineage>
</organism>
<dbReference type="NCBIfam" id="TIGR00675">
    <property type="entry name" value="dcm"/>
    <property type="match status" value="1"/>
</dbReference>
<keyword evidence="3 5" id="KW-0949">S-adenosyl-L-methionine</keyword>
<dbReference type="CDD" id="cd00315">
    <property type="entry name" value="Cyt_C5_DNA_methylase"/>
    <property type="match status" value="1"/>
</dbReference>
<dbReference type="InterPro" id="IPR018117">
    <property type="entry name" value="C5_DNA_meth_AS"/>
</dbReference>
<feature type="active site" evidence="5">
    <location>
        <position position="77"/>
    </location>
</feature>
<dbReference type="GO" id="GO:0003886">
    <property type="term" value="F:DNA (cytosine-5-)-methyltransferase activity"/>
    <property type="evidence" value="ECO:0007669"/>
    <property type="project" value="UniProtKB-EC"/>
</dbReference>
<dbReference type="PATRIC" id="fig|1619039.3.peg.1206"/>
<dbReference type="InterPro" id="IPR050750">
    <property type="entry name" value="C5-MTase"/>
</dbReference>
<sequence>MKAIPQKYRAIDLFAGIGGMRLGFERAGFEIVYSNDVDHYACQTYRANFGEIDERDIRTVDIESVPQFDVLLAGFPCQPFSLIGKRDGLEDPRGQLFNEVVRFLNSRKPEAFMLENVKNLLKHNKGETYGFIKKALEQAGTGYTVFEQILDSRNFGVPQHRERAYIVGFKNPDVTFDFPDKSSISGIGRLKDVLEKNVGEKYYLSKKYYTGLMAHKKRHAEKGSGFGCEVLDPDGISNTIVCGNMGRERNLIQDELRTVNEWGVRKLTERECARLQGFPDGFKIPVSTTQAYKQFGNSVSVPVIREVAKALKKSLRDQDSRDVRNPVERNPHLSVAVLAH</sequence>
<dbReference type="PROSITE" id="PS51679">
    <property type="entry name" value="SAM_MT_C5"/>
    <property type="match status" value="1"/>
</dbReference>
<keyword evidence="4" id="KW-0680">Restriction system</keyword>
<dbReference type="InterPro" id="IPR031303">
    <property type="entry name" value="C5_meth_CS"/>
</dbReference>
<dbReference type="GO" id="GO:0009307">
    <property type="term" value="P:DNA restriction-modification system"/>
    <property type="evidence" value="ECO:0007669"/>
    <property type="project" value="UniProtKB-KW"/>
</dbReference>
<evidence type="ECO:0000313" key="9">
    <source>
        <dbReference type="Proteomes" id="UP000034837"/>
    </source>
</evidence>
<comment type="caution">
    <text evidence="8">The sequence shown here is derived from an EMBL/GenBank/DDBJ whole genome shotgun (WGS) entry which is preliminary data.</text>
</comment>
<evidence type="ECO:0000313" key="8">
    <source>
        <dbReference type="EMBL" id="KKS55645.1"/>
    </source>
</evidence>
<dbReference type="Gene3D" id="3.90.120.30">
    <property type="match status" value="1"/>
</dbReference>
<evidence type="ECO:0000256" key="1">
    <source>
        <dbReference type="ARBA" id="ARBA00022603"/>
    </source>
</evidence>
<dbReference type="Gene3D" id="3.40.50.150">
    <property type="entry name" value="Vaccinia Virus protein VP39"/>
    <property type="match status" value="1"/>
</dbReference>
<evidence type="ECO:0000256" key="4">
    <source>
        <dbReference type="ARBA" id="ARBA00022747"/>
    </source>
</evidence>
<evidence type="ECO:0000256" key="3">
    <source>
        <dbReference type="ARBA" id="ARBA00022691"/>
    </source>
</evidence>
<dbReference type="PANTHER" id="PTHR46098:SF1">
    <property type="entry name" value="TRNA (CYTOSINE(38)-C(5))-METHYLTRANSFERASE"/>
    <property type="match status" value="1"/>
</dbReference>
<keyword evidence="2 5" id="KW-0808">Transferase</keyword>
<dbReference type="PROSITE" id="PS00095">
    <property type="entry name" value="C5_MTASE_2"/>
    <property type="match status" value="1"/>
</dbReference>
<dbReference type="SUPFAM" id="SSF53335">
    <property type="entry name" value="S-adenosyl-L-methionine-dependent methyltransferases"/>
    <property type="match status" value="1"/>
</dbReference>
<proteinExistence type="inferred from homology"/>
<gene>
    <name evidence="8" type="ORF">UV20_C0023G0005</name>
</gene>
<dbReference type="Proteomes" id="UP000034837">
    <property type="component" value="Unassembled WGS sequence"/>
</dbReference>
<protein>
    <recommendedName>
        <fullName evidence="7">Cytosine-specific methyltransferase</fullName>
        <ecNumber evidence="7">2.1.1.37</ecNumber>
    </recommendedName>
</protein>
<dbReference type="GO" id="GO:0032259">
    <property type="term" value="P:methylation"/>
    <property type="evidence" value="ECO:0007669"/>
    <property type="project" value="UniProtKB-KW"/>
</dbReference>
<dbReference type="Pfam" id="PF00145">
    <property type="entry name" value="DNA_methylase"/>
    <property type="match status" value="1"/>
</dbReference>
<accession>A0A0G1A3U3</accession>
<dbReference type="EC" id="2.1.1.37" evidence="7"/>
<dbReference type="PROSITE" id="PS00094">
    <property type="entry name" value="C5_MTASE_1"/>
    <property type="match status" value="1"/>
</dbReference>
<dbReference type="PANTHER" id="PTHR46098">
    <property type="entry name" value="TRNA (CYTOSINE(38)-C(5))-METHYLTRANSFERASE"/>
    <property type="match status" value="1"/>
</dbReference>
<dbReference type="EMBL" id="LCDO01000023">
    <property type="protein sequence ID" value="KKS55645.1"/>
    <property type="molecule type" value="Genomic_DNA"/>
</dbReference>
<evidence type="ECO:0000256" key="7">
    <source>
        <dbReference type="RuleBase" id="RU000417"/>
    </source>
</evidence>
<dbReference type="AlphaFoldDB" id="A0A0G1A3U3"/>
<keyword evidence="1 5" id="KW-0489">Methyltransferase</keyword>
<dbReference type="InterPro" id="IPR001525">
    <property type="entry name" value="C5_MeTfrase"/>
</dbReference>
<comment type="catalytic activity">
    <reaction evidence="7">
        <text>a 2'-deoxycytidine in DNA + S-adenosyl-L-methionine = a 5-methyl-2'-deoxycytidine in DNA + S-adenosyl-L-homocysteine + H(+)</text>
        <dbReference type="Rhea" id="RHEA:13681"/>
        <dbReference type="Rhea" id="RHEA-COMP:11369"/>
        <dbReference type="Rhea" id="RHEA-COMP:11370"/>
        <dbReference type="ChEBI" id="CHEBI:15378"/>
        <dbReference type="ChEBI" id="CHEBI:57856"/>
        <dbReference type="ChEBI" id="CHEBI:59789"/>
        <dbReference type="ChEBI" id="CHEBI:85452"/>
        <dbReference type="ChEBI" id="CHEBI:85454"/>
        <dbReference type="EC" id="2.1.1.37"/>
    </reaction>
</comment>
<dbReference type="PRINTS" id="PR00105">
    <property type="entry name" value="C5METTRFRASE"/>
</dbReference>
<name>A0A0G1A3U3_9BACT</name>
<reference evidence="8 9" key="1">
    <citation type="journal article" date="2015" name="Nature">
        <title>rRNA introns, odd ribosomes, and small enigmatic genomes across a large radiation of phyla.</title>
        <authorList>
            <person name="Brown C.T."/>
            <person name="Hug L.A."/>
            <person name="Thomas B.C."/>
            <person name="Sharon I."/>
            <person name="Castelle C.J."/>
            <person name="Singh A."/>
            <person name="Wilkins M.J."/>
            <person name="Williams K.H."/>
            <person name="Banfield J.F."/>
        </authorList>
    </citation>
    <scope>NUCLEOTIDE SEQUENCE [LARGE SCALE GENOMIC DNA]</scope>
</reference>
<dbReference type="InterPro" id="IPR029063">
    <property type="entry name" value="SAM-dependent_MTases_sf"/>
</dbReference>
<evidence type="ECO:0000256" key="6">
    <source>
        <dbReference type="RuleBase" id="RU000416"/>
    </source>
</evidence>
<evidence type="ECO:0000256" key="5">
    <source>
        <dbReference type="PROSITE-ProRule" id="PRU01016"/>
    </source>
</evidence>
<evidence type="ECO:0000256" key="2">
    <source>
        <dbReference type="ARBA" id="ARBA00022679"/>
    </source>
</evidence>
<comment type="similarity">
    <text evidence="5 6">Belongs to the class I-like SAM-binding methyltransferase superfamily. C5-methyltransferase family.</text>
</comment>